<keyword evidence="1" id="KW-0067">ATP-binding</keyword>
<dbReference type="GO" id="GO:0005759">
    <property type="term" value="C:mitochondrial matrix"/>
    <property type="evidence" value="ECO:0007669"/>
    <property type="project" value="UniProtKB-SubCell"/>
</dbReference>
<evidence type="ECO:0000313" key="4">
    <source>
        <dbReference type="Proteomes" id="UP000186601"/>
    </source>
</evidence>
<evidence type="ECO:0000259" key="2">
    <source>
        <dbReference type="Pfam" id="PF02518"/>
    </source>
</evidence>
<comment type="caution">
    <text evidence="3">The sequence shown here is derived from an EMBL/GenBank/DDBJ whole genome shotgun (WGS) entry which is preliminary data.</text>
</comment>
<comment type="subcellular location">
    <subcellularLocation>
        <location evidence="1">Mitochondrion matrix</location>
    </subcellularLocation>
</comment>
<dbReference type="GO" id="GO:0005524">
    <property type="term" value="F:ATP binding"/>
    <property type="evidence" value="ECO:0007669"/>
    <property type="project" value="UniProtKB-UniRule"/>
</dbReference>
<evidence type="ECO:0000256" key="1">
    <source>
        <dbReference type="RuleBase" id="RU366032"/>
    </source>
</evidence>
<dbReference type="PANTHER" id="PTHR11947">
    <property type="entry name" value="PYRUVATE DEHYDROGENASE KINASE"/>
    <property type="match status" value="1"/>
</dbReference>
<keyword evidence="4" id="KW-1185">Reference proteome</keyword>
<dbReference type="EC" id="2.7.11.-" evidence="1"/>
<dbReference type="InterPro" id="IPR036890">
    <property type="entry name" value="HATPase_C_sf"/>
</dbReference>
<organism evidence="3 4">
    <name type="scientific">Hermanssonia centrifuga</name>
    <dbReference type="NCBI Taxonomy" id="98765"/>
    <lineage>
        <taxon>Eukaryota</taxon>
        <taxon>Fungi</taxon>
        <taxon>Dikarya</taxon>
        <taxon>Basidiomycota</taxon>
        <taxon>Agaricomycotina</taxon>
        <taxon>Agaricomycetes</taxon>
        <taxon>Polyporales</taxon>
        <taxon>Meruliaceae</taxon>
        <taxon>Hermanssonia</taxon>
    </lineage>
</organism>
<dbReference type="Proteomes" id="UP000186601">
    <property type="component" value="Unassembled WGS sequence"/>
</dbReference>
<dbReference type="AlphaFoldDB" id="A0A2R6NEG4"/>
<accession>A0A2R6NEG4</accession>
<keyword evidence="1" id="KW-0808">Transferase</keyword>
<gene>
    <name evidence="3" type="ORF">PHLCEN_2v13383</name>
</gene>
<comment type="similarity">
    <text evidence="1">Belongs to the PDK/BCKDK protein kinase family.</text>
</comment>
<proteinExistence type="inferred from homology"/>
<dbReference type="Gene3D" id="3.30.565.10">
    <property type="entry name" value="Histidine kinase-like ATPase, C-terminal domain"/>
    <property type="match status" value="1"/>
</dbReference>
<reference evidence="3 4" key="1">
    <citation type="submission" date="2018-02" db="EMBL/GenBank/DDBJ databases">
        <title>Genome sequence of the basidiomycete white-rot fungus Phlebia centrifuga.</title>
        <authorList>
            <person name="Granchi Z."/>
            <person name="Peng M."/>
            <person name="de Vries R.P."/>
            <person name="Hilden K."/>
            <person name="Makela M.R."/>
            <person name="Grigoriev I."/>
            <person name="Riley R."/>
        </authorList>
    </citation>
    <scope>NUCLEOTIDE SEQUENCE [LARGE SCALE GENOMIC DNA]</scope>
    <source>
        <strain evidence="3 4">FBCC195</strain>
    </source>
</reference>
<dbReference type="Pfam" id="PF02518">
    <property type="entry name" value="HATPase_c"/>
    <property type="match status" value="1"/>
</dbReference>
<protein>
    <recommendedName>
        <fullName evidence="1">Protein-serine/threonine kinase</fullName>
        <ecNumber evidence="1">2.7.11.-</ecNumber>
    </recommendedName>
</protein>
<dbReference type="STRING" id="98765.A0A2R6NEG4"/>
<evidence type="ECO:0000313" key="3">
    <source>
        <dbReference type="EMBL" id="PSR70763.1"/>
    </source>
</evidence>
<sequence length="126" mass="14152">MFKGPPVQLICPKDLHFPYVPGHLSHIIFELLKNSLRAVVERFGPDQEDHFPPIKVVVVEGKEDITIKISDEGGGIPRSAIPLIWTYMYTTMEGQNIDQDFQASDFKAPMAGFGYGLPLSRLVRIL</sequence>
<dbReference type="PANTHER" id="PTHR11947:SF3">
    <property type="entry name" value="[PYRUVATE DEHYDROGENASE (ACETYL-TRANSFERRING)] KINASE, MITOCHONDRIAL"/>
    <property type="match status" value="1"/>
</dbReference>
<dbReference type="InterPro" id="IPR003594">
    <property type="entry name" value="HATPase_dom"/>
</dbReference>
<name>A0A2R6NEG4_9APHY</name>
<dbReference type="SUPFAM" id="SSF55874">
    <property type="entry name" value="ATPase domain of HSP90 chaperone/DNA topoisomerase II/histidine kinase"/>
    <property type="match status" value="1"/>
</dbReference>
<keyword evidence="1" id="KW-0496">Mitochondrion</keyword>
<dbReference type="GO" id="GO:0004740">
    <property type="term" value="F:pyruvate dehydrogenase (acetyl-transferring) kinase activity"/>
    <property type="evidence" value="ECO:0007669"/>
    <property type="project" value="TreeGrafter"/>
</dbReference>
<dbReference type="GO" id="GO:0010906">
    <property type="term" value="P:regulation of glucose metabolic process"/>
    <property type="evidence" value="ECO:0007669"/>
    <property type="project" value="TreeGrafter"/>
</dbReference>
<keyword evidence="1" id="KW-0418">Kinase</keyword>
<dbReference type="EMBL" id="MLYV02001330">
    <property type="protein sequence ID" value="PSR70763.1"/>
    <property type="molecule type" value="Genomic_DNA"/>
</dbReference>
<feature type="domain" description="Histidine kinase/HSP90-like ATPase" evidence="2">
    <location>
        <begin position="22"/>
        <end position="121"/>
    </location>
</feature>
<keyword evidence="1" id="KW-0547">Nucleotide-binding</keyword>
<dbReference type="InterPro" id="IPR039028">
    <property type="entry name" value="BCKD/PDK"/>
</dbReference>
<dbReference type="OrthoDB" id="241648at2759"/>